<evidence type="ECO:0000256" key="2">
    <source>
        <dbReference type="ARBA" id="ARBA00022603"/>
    </source>
</evidence>
<name>A0A3A8ATJ7_9HYPH</name>
<dbReference type="AlphaFoldDB" id="A0A3A8ATJ7"/>
<dbReference type="Pfam" id="PF00588">
    <property type="entry name" value="SpoU_methylase"/>
    <property type="match status" value="1"/>
</dbReference>
<protein>
    <submittedName>
        <fullName evidence="5">RNA methyltransferase</fullName>
    </submittedName>
</protein>
<dbReference type="Gene3D" id="3.30.1330.30">
    <property type="match status" value="1"/>
</dbReference>
<dbReference type="GO" id="GO:0008173">
    <property type="term" value="F:RNA methyltransferase activity"/>
    <property type="evidence" value="ECO:0007669"/>
    <property type="project" value="InterPro"/>
</dbReference>
<sequence>MASPIAAPGRVKEVTSAANPIIKDIRLLEKKRHREETNSFLAEGMKLIIDAMNAGWRLKTLIHAASAKGNEAVTALATRAVAAGADVLIVPERLLGQITRRDNPQMVVGVMQRRFADAASIRPGADDLWIALDRVRDPGNLGTIIRTADAGGARGVILVGETTDPFATETVRATMGSIFAVPVARMTAEAFKGFAGDWPGQIIGTHLEGSVDYRVPDYASGPILLLMGNEQAGLPADLADLCTTLIRIPQAGRADSLNLAVATGLALYEARRHAFAVAGDPS</sequence>
<gene>
    <name evidence="5" type="ORF">DEM25_000870</name>
</gene>
<dbReference type="InterPro" id="IPR013123">
    <property type="entry name" value="SpoU_subst-bd"/>
</dbReference>
<dbReference type="PANTHER" id="PTHR43191">
    <property type="entry name" value="RRNA METHYLTRANSFERASE 3"/>
    <property type="match status" value="1"/>
</dbReference>
<dbReference type="InterPro" id="IPR053888">
    <property type="entry name" value="MRM3-like_sub_bind"/>
</dbReference>
<evidence type="ECO:0000313" key="6">
    <source>
        <dbReference type="Proteomes" id="UP000246132"/>
    </source>
</evidence>
<dbReference type="GO" id="GO:0003723">
    <property type="term" value="F:RNA binding"/>
    <property type="evidence" value="ECO:0007669"/>
    <property type="project" value="InterPro"/>
</dbReference>
<dbReference type="PANTHER" id="PTHR43191:SF2">
    <property type="entry name" value="RRNA METHYLTRANSFERASE 3, MITOCHONDRIAL"/>
    <property type="match status" value="1"/>
</dbReference>
<evidence type="ECO:0000256" key="1">
    <source>
        <dbReference type="ARBA" id="ARBA00007228"/>
    </source>
</evidence>
<dbReference type="OrthoDB" id="9794400at2"/>
<reference evidence="5 6" key="1">
    <citation type="journal article" date="2018" name="Int. J. Syst. Bacteriol.">
        <title>Oceaniradius stylonemae gen. nov., sp. nov., isolated from a red alga, Stylonema cornu-cervi.</title>
        <authorList>
            <person name="Jeong S."/>
        </authorList>
    </citation>
    <scope>NUCLEOTIDE SEQUENCE [LARGE SCALE GENOMIC DNA]</scope>
    <source>
        <strain evidence="5 6">StC1</strain>
    </source>
</reference>
<dbReference type="GO" id="GO:0005737">
    <property type="term" value="C:cytoplasm"/>
    <property type="evidence" value="ECO:0007669"/>
    <property type="project" value="UniProtKB-ARBA"/>
</dbReference>
<dbReference type="InterPro" id="IPR001537">
    <property type="entry name" value="SpoU_MeTrfase"/>
</dbReference>
<keyword evidence="2 5" id="KW-0489">Methyltransferase</keyword>
<dbReference type="GO" id="GO:0032259">
    <property type="term" value="P:methylation"/>
    <property type="evidence" value="ECO:0007669"/>
    <property type="project" value="UniProtKB-KW"/>
</dbReference>
<evidence type="ECO:0000313" key="5">
    <source>
        <dbReference type="EMBL" id="RKF08671.1"/>
    </source>
</evidence>
<organism evidence="5 6">
    <name type="scientific">Oceaniradius stylonematis</name>
    <dbReference type="NCBI Taxonomy" id="2184161"/>
    <lineage>
        <taxon>Bacteria</taxon>
        <taxon>Pseudomonadati</taxon>
        <taxon>Pseudomonadota</taxon>
        <taxon>Alphaproteobacteria</taxon>
        <taxon>Hyphomicrobiales</taxon>
        <taxon>Ahrensiaceae</taxon>
        <taxon>Oceaniradius</taxon>
    </lineage>
</organism>
<dbReference type="SMART" id="SM00967">
    <property type="entry name" value="SpoU_sub_bind"/>
    <property type="match status" value="1"/>
</dbReference>
<proteinExistence type="inferred from homology"/>
<feature type="domain" description="RNA 2-O ribose methyltransferase substrate binding" evidence="4">
    <location>
        <begin position="41"/>
        <end position="117"/>
    </location>
</feature>
<dbReference type="Gene3D" id="3.40.1280.10">
    <property type="match status" value="1"/>
</dbReference>
<comment type="similarity">
    <text evidence="1">Belongs to the class IV-like SAM-binding methyltransferase superfamily. RNA methyltransferase TrmH family.</text>
</comment>
<dbReference type="EMBL" id="QFWV02000001">
    <property type="protein sequence ID" value="RKF08671.1"/>
    <property type="molecule type" value="Genomic_DNA"/>
</dbReference>
<dbReference type="RefSeq" id="WP_109766858.1">
    <property type="nucleotide sequence ID" value="NZ_QFWV02000001.1"/>
</dbReference>
<dbReference type="CDD" id="cd18095">
    <property type="entry name" value="SpoU-like_rRNA-MTase"/>
    <property type="match status" value="1"/>
</dbReference>
<dbReference type="SUPFAM" id="SSF55315">
    <property type="entry name" value="L30e-like"/>
    <property type="match status" value="1"/>
</dbReference>
<dbReference type="InterPro" id="IPR029026">
    <property type="entry name" value="tRNA_m1G_MTases_N"/>
</dbReference>
<evidence type="ECO:0000259" key="4">
    <source>
        <dbReference type="SMART" id="SM00967"/>
    </source>
</evidence>
<evidence type="ECO:0000256" key="3">
    <source>
        <dbReference type="ARBA" id="ARBA00022679"/>
    </source>
</evidence>
<dbReference type="Pfam" id="PF22435">
    <property type="entry name" value="MRM3-like_sub_bind"/>
    <property type="match status" value="1"/>
</dbReference>
<accession>A0A3A8ATJ7</accession>
<keyword evidence="6" id="KW-1185">Reference proteome</keyword>
<dbReference type="Proteomes" id="UP000246132">
    <property type="component" value="Unassembled WGS sequence"/>
</dbReference>
<dbReference type="GO" id="GO:0006396">
    <property type="term" value="P:RNA processing"/>
    <property type="evidence" value="ECO:0007669"/>
    <property type="project" value="InterPro"/>
</dbReference>
<keyword evidence="3 5" id="KW-0808">Transferase</keyword>
<dbReference type="InterPro" id="IPR029064">
    <property type="entry name" value="Ribosomal_eL30-like_sf"/>
</dbReference>
<dbReference type="InterPro" id="IPR051259">
    <property type="entry name" value="rRNA_Methyltransferase"/>
</dbReference>
<comment type="caution">
    <text evidence="5">The sequence shown here is derived from an EMBL/GenBank/DDBJ whole genome shotgun (WGS) entry which is preliminary data.</text>
</comment>
<dbReference type="SUPFAM" id="SSF75217">
    <property type="entry name" value="alpha/beta knot"/>
    <property type="match status" value="1"/>
</dbReference>
<dbReference type="InterPro" id="IPR029028">
    <property type="entry name" value="Alpha/beta_knot_MTases"/>
</dbReference>